<organism evidence="1 2">
    <name type="scientific">Endobacterium cereale</name>
    <dbReference type="NCBI Taxonomy" id="2663029"/>
    <lineage>
        <taxon>Bacteria</taxon>
        <taxon>Pseudomonadati</taxon>
        <taxon>Pseudomonadota</taxon>
        <taxon>Alphaproteobacteria</taxon>
        <taxon>Hyphomicrobiales</taxon>
        <taxon>Rhizobiaceae</taxon>
        <taxon>Endobacterium</taxon>
    </lineage>
</organism>
<evidence type="ECO:0000313" key="1">
    <source>
        <dbReference type="EMBL" id="MQY45418.1"/>
    </source>
</evidence>
<dbReference type="EMBL" id="WIXI01000031">
    <property type="protein sequence ID" value="MQY45418.1"/>
    <property type="molecule type" value="Genomic_DNA"/>
</dbReference>
<dbReference type="RefSeq" id="WP_153352949.1">
    <property type="nucleotide sequence ID" value="NZ_WIXI01000031.1"/>
</dbReference>
<protein>
    <submittedName>
        <fullName evidence="1">Uncharacterized protein</fullName>
    </submittedName>
</protein>
<dbReference type="Proteomes" id="UP000435138">
    <property type="component" value="Unassembled WGS sequence"/>
</dbReference>
<reference evidence="1 2" key="1">
    <citation type="submission" date="2019-11" db="EMBL/GenBank/DDBJ databases">
        <title>Genome analysis of Rhizobacterium cereale a novel genus and species isolated from maize roots in North Spain.</title>
        <authorList>
            <person name="Menendez E."/>
            <person name="Flores-Felix J.D."/>
            <person name="Ramirez-Bahena M.-H."/>
            <person name="Igual J.M."/>
            <person name="Garcia-Fraile P."/>
            <person name="Peix A."/>
            <person name="Velazquez E."/>
        </authorList>
    </citation>
    <scope>NUCLEOTIDE SEQUENCE [LARGE SCALE GENOMIC DNA]</scope>
    <source>
        <strain evidence="1 2">RZME27</strain>
    </source>
</reference>
<evidence type="ECO:0000313" key="2">
    <source>
        <dbReference type="Proteomes" id="UP000435138"/>
    </source>
</evidence>
<dbReference type="AlphaFoldDB" id="A0A6A8A6E1"/>
<name>A0A6A8A6E1_9HYPH</name>
<comment type="caution">
    <text evidence="1">The sequence shown here is derived from an EMBL/GenBank/DDBJ whole genome shotgun (WGS) entry which is preliminary data.</text>
</comment>
<gene>
    <name evidence="1" type="ORF">GAO09_04985</name>
</gene>
<proteinExistence type="predicted"/>
<sequence length="67" mass="7319">MTQSITGTTMFYDSVAKSMFMANGDKFEYMIGSFKTKAEGFEAGSARCRRLGWPITGGEHENAAKVA</sequence>
<accession>A0A6A8A6E1</accession>
<keyword evidence="2" id="KW-1185">Reference proteome</keyword>